<feature type="compositionally biased region" description="Basic residues" evidence="1">
    <location>
        <begin position="103"/>
        <end position="112"/>
    </location>
</feature>
<dbReference type="Proteomes" id="UP001634393">
    <property type="component" value="Unassembled WGS sequence"/>
</dbReference>
<feature type="region of interest" description="Disordered" evidence="1">
    <location>
        <begin position="221"/>
        <end position="263"/>
    </location>
</feature>
<evidence type="ECO:0000313" key="3">
    <source>
        <dbReference type="Proteomes" id="UP001634393"/>
    </source>
</evidence>
<feature type="region of interest" description="Disordered" evidence="1">
    <location>
        <begin position="79"/>
        <end position="130"/>
    </location>
</feature>
<proteinExistence type="predicted"/>
<feature type="compositionally biased region" description="Polar residues" evidence="1">
    <location>
        <begin position="79"/>
        <end position="88"/>
    </location>
</feature>
<comment type="caution">
    <text evidence="2">The sequence shown here is derived from an EMBL/GenBank/DDBJ whole genome shotgun (WGS) entry which is preliminary data.</text>
</comment>
<dbReference type="AlphaFoldDB" id="A0ABD3S9V9"/>
<evidence type="ECO:0000256" key="1">
    <source>
        <dbReference type="SAM" id="MobiDB-lite"/>
    </source>
</evidence>
<name>A0ABD3S9V9_9LAMI</name>
<dbReference type="PANTHER" id="PTHR33785:SF5">
    <property type="entry name" value="SERINE_ARGININE REPETITIVE MATRIX PROTEIN"/>
    <property type="match status" value="1"/>
</dbReference>
<evidence type="ECO:0000313" key="2">
    <source>
        <dbReference type="EMBL" id="KAL3821221.1"/>
    </source>
</evidence>
<organism evidence="2 3">
    <name type="scientific">Penstemon smallii</name>
    <dbReference type="NCBI Taxonomy" id="265156"/>
    <lineage>
        <taxon>Eukaryota</taxon>
        <taxon>Viridiplantae</taxon>
        <taxon>Streptophyta</taxon>
        <taxon>Embryophyta</taxon>
        <taxon>Tracheophyta</taxon>
        <taxon>Spermatophyta</taxon>
        <taxon>Magnoliopsida</taxon>
        <taxon>eudicotyledons</taxon>
        <taxon>Gunneridae</taxon>
        <taxon>Pentapetalae</taxon>
        <taxon>asterids</taxon>
        <taxon>lamiids</taxon>
        <taxon>Lamiales</taxon>
        <taxon>Plantaginaceae</taxon>
        <taxon>Cheloneae</taxon>
        <taxon>Penstemon</taxon>
    </lineage>
</organism>
<feature type="compositionally biased region" description="Polar residues" evidence="1">
    <location>
        <begin position="160"/>
        <end position="171"/>
    </location>
</feature>
<dbReference type="EMBL" id="JBJXBP010000007">
    <property type="protein sequence ID" value="KAL3821221.1"/>
    <property type="molecule type" value="Genomic_DNA"/>
</dbReference>
<sequence length="287" mass="32826">MDLNIHKSFSTDDDIEKIEPEEVWEDCWFFGNLLDRKTRMLRSLSDPCTSSKSFNLPEKSYEETYESIEKLPVRKQVSNLIRASSMSPSVERKDETQTPTSKVRSKSKKKTSSNKLLRAPSLPASLGTEEDEEIEFSMGKLIRQASLNNSNILPPRTHASKSVTPSSSITKQRSRRKQELESLKLETQKSFNDLDQYEELRGFKDLGFGVDKKDLSTNAAVNAIPGSQENKRVEEYDEEEKMKRRPYFSSSSAPPVPKWGAKKSREDMKAQIKFWARAVASNVRQEC</sequence>
<keyword evidence="3" id="KW-1185">Reference proteome</keyword>
<protein>
    <submittedName>
        <fullName evidence="2">Uncharacterized protein</fullName>
    </submittedName>
</protein>
<dbReference type="PANTHER" id="PTHR33785">
    <property type="entry name" value="OS06G0550800 PROTEIN"/>
    <property type="match status" value="1"/>
</dbReference>
<accession>A0ABD3S9V9</accession>
<gene>
    <name evidence="2" type="ORF">ACJIZ3_007126</name>
</gene>
<feature type="region of interest" description="Disordered" evidence="1">
    <location>
        <begin position="149"/>
        <end position="180"/>
    </location>
</feature>
<reference evidence="2 3" key="1">
    <citation type="submission" date="2024-12" db="EMBL/GenBank/DDBJ databases">
        <title>The unique morphological basis and parallel evolutionary history of personate flowers in Penstemon.</title>
        <authorList>
            <person name="Depatie T.H."/>
            <person name="Wessinger C.A."/>
        </authorList>
    </citation>
    <scope>NUCLEOTIDE SEQUENCE [LARGE SCALE GENOMIC DNA]</scope>
    <source>
        <strain evidence="2">WTNN_2</strain>
        <tissue evidence="2">Leaf</tissue>
    </source>
</reference>